<evidence type="ECO:0000313" key="13">
    <source>
        <dbReference type="Proteomes" id="UP000320766"/>
    </source>
</evidence>
<keyword evidence="6 8" id="KW-0411">Iron-sulfur</keyword>
<dbReference type="NCBIfam" id="NF003195">
    <property type="entry name" value="PRK04165.1"/>
    <property type="match status" value="1"/>
</dbReference>
<name>A0A520KWJ0_9EURY</name>
<dbReference type="InterPro" id="IPR007202">
    <property type="entry name" value="4Fe-4S_dom"/>
</dbReference>
<dbReference type="GO" id="GO:0032259">
    <property type="term" value="P:methylation"/>
    <property type="evidence" value="ECO:0007669"/>
    <property type="project" value="UniProtKB-KW"/>
</dbReference>
<comment type="cofactor">
    <cofactor evidence="8">
        <name>[4Fe-4S] cluster</name>
        <dbReference type="ChEBI" id="CHEBI:49883"/>
    </cofactor>
    <text evidence="8">Binds 1 [4Fe-4S] cluster.</text>
</comment>
<keyword evidence="2 8" id="KW-0489">Methyltransferase</keyword>
<dbReference type="InterPro" id="IPR023427">
    <property type="entry name" value="AcylCoA_decarb/synth_gsu_arc"/>
</dbReference>
<comment type="catalytic activity">
    <reaction evidence="8">
        <text>5,6,7,8-tetrahydrosarcinapterin + methyl-Co(III)-[corrinoid Fe-S protein] = 5-methyltetrahydrosarcinapterin + Co(I)-[corrinoid Fe-S protein] + H(+)</text>
        <dbReference type="Rhea" id="RHEA:45196"/>
        <dbReference type="Rhea" id="RHEA-COMP:11110"/>
        <dbReference type="Rhea" id="RHEA-COMP:11111"/>
        <dbReference type="ChEBI" id="CHEBI:15378"/>
        <dbReference type="ChEBI" id="CHEBI:59924"/>
        <dbReference type="ChEBI" id="CHEBI:64267"/>
        <dbReference type="ChEBI" id="CHEBI:85033"/>
        <dbReference type="ChEBI" id="CHEBI:85035"/>
        <dbReference type="EC" id="2.1.1.245"/>
    </reaction>
</comment>
<dbReference type="GO" id="GO:0005506">
    <property type="term" value="F:iron ion binding"/>
    <property type="evidence" value="ECO:0007669"/>
    <property type="project" value="UniProtKB-UniRule"/>
</dbReference>
<dbReference type="InterPro" id="IPR051069">
    <property type="entry name" value="ACDS_complex_subunit"/>
</dbReference>
<organism evidence="12 13">
    <name type="scientific">Candidatus Methanolliviera hydrocarbonicum</name>
    <dbReference type="NCBI Taxonomy" id="2491085"/>
    <lineage>
        <taxon>Archaea</taxon>
        <taxon>Methanobacteriati</taxon>
        <taxon>Methanobacteriota</taxon>
        <taxon>Candidatus Methanoliparia</taxon>
        <taxon>Candidatus Methanoliparales</taxon>
        <taxon>Candidatus Methanollivieraceae</taxon>
        <taxon>Candidatus Methanolliviera</taxon>
    </lineage>
</organism>
<keyword evidence="5 8" id="KW-0408">Iron</keyword>
<dbReference type="PANTHER" id="PTHR36214:SF3">
    <property type="entry name" value="ACETYL-COA DECARBONYLASE_SYNTHASE COMPLEX SUBUNIT GAMMA"/>
    <property type="match status" value="1"/>
</dbReference>
<dbReference type="PANTHER" id="PTHR36214">
    <property type="match status" value="1"/>
</dbReference>
<reference evidence="12 13" key="1">
    <citation type="journal article" date="2019" name="Nat. Microbiol.">
        <title>Wide diversity of methane and short-chain alkane metabolisms in uncultured archaea.</title>
        <authorList>
            <person name="Borrel G."/>
            <person name="Adam P.S."/>
            <person name="McKay L.J."/>
            <person name="Chen L.X."/>
            <person name="Sierra-Garcia I.N."/>
            <person name="Sieber C.M."/>
            <person name="Letourneur Q."/>
            <person name="Ghozlane A."/>
            <person name="Andersen G.L."/>
            <person name="Li W.J."/>
            <person name="Hallam S.J."/>
            <person name="Muyzer G."/>
            <person name="de Oliveira V.M."/>
            <person name="Inskeep W.P."/>
            <person name="Banfield J.F."/>
            <person name="Gribaldo S."/>
        </authorList>
    </citation>
    <scope>NUCLEOTIDE SEQUENCE [LARGE SCALE GENOMIC DNA]</scope>
    <source>
        <strain evidence="12">NM1b</strain>
    </source>
</reference>
<dbReference type="InterPro" id="IPR011005">
    <property type="entry name" value="Dihydropteroate_synth-like_sf"/>
</dbReference>
<evidence type="ECO:0000313" key="12">
    <source>
        <dbReference type="EMBL" id="RZN69330.1"/>
    </source>
</evidence>
<keyword evidence="7 8" id="KW-0170">Cobalt</keyword>
<feature type="binding site" evidence="9">
    <location>
        <position position="379"/>
    </location>
    <ligand>
        <name>5-methoxybenzimidazolylcob(I)amide</name>
        <dbReference type="ChEBI" id="CHEBI:157765"/>
    </ligand>
</feature>
<proteinExistence type="inferred from homology"/>
<feature type="binding site" evidence="9">
    <location>
        <position position="385"/>
    </location>
    <ligand>
        <name>5-methoxybenzimidazolylcob(I)amide</name>
        <dbReference type="ChEBI" id="CHEBI:157765"/>
    </ligand>
</feature>
<dbReference type="Gene3D" id="3.20.20.20">
    <property type="entry name" value="Dihydropteroate synthase-like"/>
    <property type="match status" value="1"/>
</dbReference>
<dbReference type="EC" id="2.1.1.245" evidence="8"/>
<gene>
    <name evidence="8" type="primary">cdhE</name>
    <name evidence="12" type="ORF">EF807_04665</name>
</gene>
<feature type="binding site" evidence="9">
    <location>
        <begin position="409"/>
        <end position="412"/>
    </location>
    <ligand>
        <name>5-methoxybenzimidazolylcob(I)amide</name>
        <dbReference type="ChEBI" id="CHEBI:157765"/>
    </ligand>
</feature>
<evidence type="ECO:0000256" key="6">
    <source>
        <dbReference type="ARBA" id="ARBA00023014"/>
    </source>
</evidence>
<evidence type="ECO:0000256" key="8">
    <source>
        <dbReference type="HAMAP-Rule" id="MF_01136"/>
    </source>
</evidence>
<evidence type="ECO:0000256" key="4">
    <source>
        <dbReference type="ARBA" id="ARBA00022723"/>
    </source>
</evidence>
<evidence type="ECO:0000256" key="1">
    <source>
        <dbReference type="ARBA" id="ARBA00022485"/>
    </source>
</evidence>
<dbReference type="GO" id="GO:0051539">
    <property type="term" value="F:4 iron, 4 sulfur cluster binding"/>
    <property type="evidence" value="ECO:0007669"/>
    <property type="project" value="UniProtKB-KW"/>
</dbReference>
<dbReference type="Pfam" id="PF03599">
    <property type="entry name" value="CdhD"/>
    <property type="match status" value="1"/>
</dbReference>
<dbReference type="Pfam" id="PF04060">
    <property type="entry name" value="FeS"/>
    <property type="match status" value="1"/>
</dbReference>
<comment type="function">
    <text evidence="8">Part of a complex that catalyzes the reversible cleavage of acetyl-CoA, allowing autotrophic growth from CO(2).</text>
</comment>
<dbReference type="GO" id="GO:0046356">
    <property type="term" value="P:acetyl-CoA catabolic process"/>
    <property type="evidence" value="ECO:0007669"/>
    <property type="project" value="InterPro"/>
</dbReference>
<dbReference type="InterPro" id="IPR016218">
    <property type="entry name" value="AcylCoA_decarb/synth_gsu"/>
</dbReference>
<keyword evidence="1 8" id="KW-0004">4Fe-4S</keyword>
<protein>
    <recommendedName>
        <fullName evidence="8">Acetyl-CoA decarbonylase/synthase complex subunit gamma</fullName>
        <shortName evidence="8">ACDS complex subunit gamma</shortName>
        <ecNumber evidence="8">2.1.1.245</ecNumber>
    </recommendedName>
    <alternativeName>
        <fullName evidence="8">5-methyltetrahydrosarcinapterin:corrinoid/iron-sulfur protein Co-methyltransferase</fullName>
    </alternativeName>
    <alternativeName>
        <fullName evidence="8">ACDS complex methyltransferase</fullName>
    </alternativeName>
    <alternativeName>
        <fullName evidence="8">Corrinoid/iron-sulfur component large subunit</fullName>
    </alternativeName>
</protein>
<keyword evidence="3 8" id="KW-0808">Transferase</keyword>
<dbReference type="Proteomes" id="UP000320766">
    <property type="component" value="Unassembled WGS sequence"/>
</dbReference>
<feature type="binding site" evidence="8 10">
    <location>
        <position position="43"/>
    </location>
    <ligand>
        <name>[4Fe-4S] cluster</name>
        <dbReference type="ChEBI" id="CHEBI:49883"/>
    </ligand>
</feature>
<evidence type="ECO:0000256" key="9">
    <source>
        <dbReference type="PIRSR" id="PIRSR000376-1"/>
    </source>
</evidence>
<dbReference type="HAMAP" id="MF_01136">
    <property type="entry name" value="CdhE"/>
    <property type="match status" value="1"/>
</dbReference>
<feature type="binding site" evidence="8 10">
    <location>
        <position position="18"/>
    </location>
    <ligand>
        <name>[4Fe-4S] cluster</name>
        <dbReference type="ChEBI" id="CHEBI:49883"/>
    </ligand>
</feature>
<feature type="binding site" evidence="8 10">
    <location>
        <position position="21"/>
    </location>
    <ligand>
        <name>[4Fe-4S] cluster</name>
        <dbReference type="ChEBI" id="CHEBI:49883"/>
    </ligand>
</feature>
<evidence type="ECO:0000259" key="11">
    <source>
        <dbReference type="PROSITE" id="PS51656"/>
    </source>
</evidence>
<dbReference type="EMBL" id="RXIL01000080">
    <property type="protein sequence ID" value="RZN69330.1"/>
    <property type="molecule type" value="Genomic_DNA"/>
</dbReference>
<evidence type="ECO:0000256" key="3">
    <source>
        <dbReference type="ARBA" id="ARBA00022679"/>
    </source>
</evidence>
<sequence>MKIQSPLEAYKYLPGTNCKECGEETCMAFASKLIDRSRKLEECKEILDESYKDEYEELTGLLAPEIKEITVGTGEKAVKIGGEDVMYRHELTFFDAPPFAYDVTDAMDEKEIVDRVNYVQNYKKFYVGNFLTLEMIAIRSVSDDPKKFSSCVRKVAETTEIPVVLMSFNPDVLEAGLKVISERRPLIYAATVDNWQRIAELVDKYKVPVVLFSPDLDKLSSLVKTFLEMGMEDLVLDPGTYASGKQLKGTFDRFIKLRRSGIKEGNKDITFPLMCIPMQTFLANKKGYKPLPDELIKTLGGPEDGRELYQPVLSETTIGNISIIKYADIVVWHNIEAYSILPSIHLRFNIYTDPRTPVSVEPIMREVGHPDENSPVFFTTNFALTYFTVFNDLDSNGIDSYLLVVDTAGIGVQSAIAGGQLNAGKIKDAVEESKVKEKVKHNTLITPGYAARLMGDIEDETGMTVLVGPMDSGRIPGFLDEHWPPKSE</sequence>
<evidence type="ECO:0000256" key="10">
    <source>
        <dbReference type="PIRSR" id="PIRSR000376-2"/>
    </source>
</evidence>
<feature type="binding site" evidence="9">
    <location>
        <position position="472"/>
    </location>
    <ligand>
        <name>5-methoxybenzimidazolylcob(I)amide</name>
        <dbReference type="ChEBI" id="CHEBI:157765"/>
    </ligand>
</feature>
<evidence type="ECO:0000256" key="5">
    <source>
        <dbReference type="ARBA" id="ARBA00023004"/>
    </source>
</evidence>
<comment type="caution">
    <text evidence="12">The sequence shown here is derived from an EMBL/GenBank/DDBJ whole genome shotgun (WGS) entry which is preliminary data.</text>
</comment>
<feature type="domain" description="4Fe-4S" evidence="11">
    <location>
        <begin position="1"/>
        <end position="60"/>
    </location>
</feature>
<dbReference type="AlphaFoldDB" id="A0A520KWJ0"/>
<comment type="cofactor">
    <cofactor evidence="8">
        <name>corrinoid</name>
        <dbReference type="ChEBI" id="CHEBI:33913"/>
    </cofactor>
</comment>
<accession>A0A520KWJ0</accession>
<feature type="binding site" evidence="8 10">
    <location>
        <position position="26"/>
    </location>
    <ligand>
        <name>[4Fe-4S] cluster</name>
        <dbReference type="ChEBI" id="CHEBI:49883"/>
    </ligand>
</feature>
<dbReference type="PIRSF" id="PIRSF000376">
    <property type="entry name" value="AcCoA_decarb_gamma"/>
    <property type="match status" value="1"/>
</dbReference>
<keyword evidence="4 8" id="KW-0479">Metal-binding</keyword>
<dbReference type="Gene3D" id="3.40.50.11600">
    <property type="match status" value="1"/>
</dbReference>
<comment type="subunit">
    <text evidence="8">Heterodimer of delta and gamma chains. The ACDS complex is made up of alpha, epsilon, beta, gamma and delta chains with a probable stoichiometry of (alpha(2)epsilon(2))(4)-beta(8)-(gamma(1)delta(1))(8).</text>
</comment>
<evidence type="ECO:0000256" key="7">
    <source>
        <dbReference type="ARBA" id="ARBA00023285"/>
    </source>
</evidence>
<dbReference type="InterPro" id="IPR016041">
    <property type="entry name" value="Ac-CoA_synth_d_su_TIM-brl"/>
</dbReference>
<dbReference type="SUPFAM" id="SSF51717">
    <property type="entry name" value="Dihydropteroate synthetase-like"/>
    <property type="match status" value="1"/>
</dbReference>
<dbReference type="GO" id="GO:0008168">
    <property type="term" value="F:methyltransferase activity"/>
    <property type="evidence" value="ECO:0007669"/>
    <property type="project" value="UniProtKB-UniRule"/>
</dbReference>
<evidence type="ECO:0000256" key="2">
    <source>
        <dbReference type="ARBA" id="ARBA00022603"/>
    </source>
</evidence>
<dbReference type="PROSITE" id="PS51656">
    <property type="entry name" value="4FE4S"/>
    <property type="match status" value="1"/>
</dbReference>